<dbReference type="InterPro" id="IPR012340">
    <property type="entry name" value="NA-bd_OB-fold"/>
</dbReference>
<dbReference type="CDD" id="cd04317">
    <property type="entry name" value="EcAspRS_like_N"/>
    <property type="match status" value="1"/>
</dbReference>
<keyword evidence="5" id="KW-0648">Protein biosynthesis</keyword>
<evidence type="ECO:0000256" key="1">
    <source>
        <dbReference type="ARBA" id="ARBA00006303"/>
    </source>
</evidence>
<keyword evidence="9" id="KW-1185">Reference proteome</keyword>
<sequence length="682" mass="75998">MHAIRSIQAPNAIKRLVTQTTTHKSLLPVHSLPRALIATRGCGAVFSQSSSFFAARNGFSTSSKLATAVTTDLEAELLEGVTFGDYPSRTHKCGQLNQANVGEHVVLTGWAQNIRKFSDELIFLPLRDSSGTIQLVLKGSSSNASATAARQSLQDLTAESVICVEGKVVAREANTINRQMATGEIEIELSSVRILNKTHKPLPFLPTNQELINEEVRLKYRCLDLRRETLQRNLRNRSLAAWTIRDYLVQNDFVEVETPMLFKSTPEGAREFVVPTRNAGSFYALPQSPQQYKQLLMASGVDRYFQIAKCFRDEDLRADRQPEFTQIDLEVSFGSARDIQNLVEGLVRSVWRKLKDVELFDGKEFPRMNYQVAMSKYGSDKPDTRFGLEIQHITDITGDNIIEAIVMKSDMKLSGSELKKLAQLDNKVLPVVKVTEKNIDTWLHKLPYTHEIQGPVDVAAVNSKVGVQIGDTIILNKRTAFLSGGQTELGKIRLELANVLKSKGMMEIPVSQYNFLWVEGFPLFSPPEQILSSDQQSRGVRFQATHHPFTAPHPEDLHLLQSAPEKVRGQHYDLVLNGVEIGGGSIRIHSPKLQTYVFDHVLKMSPQESSRFTHLIDALSFGCPPHGGLALGFDRLMAILCETPSIRDVIAFPKSASGRDLVVGSPSALTDQQLNEYKIRVV</sequence>
<dbReference type="HAMAP" id="MF_00044">
    <property type="entry name" value="Asp_tRNA_synth_type1"/>
    <property type="match status" value="1"/>
</dbReference>
<dbReference type="InterPro" id="IPR004365">
    <property type="entry name" value="NA-bd_OB_tRNA"/>
</dbReference>
<dbReference type="Gene3D" id="3.30.1360.30">
    <property type="entry name" value="GAD-like domain"/>
    <property type="match status" value="1"/>
</dbReference>
<dbReference type="GO" id="GO:0006422">
    <property type="term" value="P:aspartyl-tRNA aminoacylation"/>
    <property type="evidence" value="ECO:0007669"/>
    <property type="project" value="TreeGrafter"/>
</dbReference>
<evidence type="ECO:0000256" key="5">
    <source>
        <dbReference type="ARBA" id="ARBA00022917"/>
    </source>
</evidence>
<organism evidence="8 9">
    <name type="scientific">Linnemannia schmuckeri</name>
    <dbReference type="NCBI Taxonomy" id="64567"/>
    <lineage>
        <taxon>Eukaryota</taxon>
        <taxon>Fungi</taxon>
        <taxon>Fungi incertae sedis</taxon>
        <taxon>Mucoromycota</taxon>
        <taxon>Mortierellomycotina</taxon>
        <taxon>Mortierellomycetes</taxon>
        <taxon>Mortierellales</taxon>
        <taxon>Mortierellaceae</taxon>
        <taxon>Linnemannia</taxon>
    </lineage>
</organism>
<keyword evidence="6" id="KW-0030">Aminoacyl-tRNA synthetase</keyword>
<evidence type="ECO:0000256" key="6">
    <source>
        <dbReference type="ARBA" id="ARBA00023146"/>
    </source>
</evidence>
<keyword evidence="3" id="KW-0547">Nucleotide-binding</keyword>
<dbReference type="GO" id="GO:0005739">
    <property type="term" value="C:mitochondrion"/>
    <property type="evidence" value="ECO:0007669"/>
    <property type="project" value="TreeGrafter"/>
</dbReference>
<evidence type="ECO:0000313" key="8">
    <source>
        <dbReference type="EMBL" id="KAF9152815.1"/>
    </source>
</evidence>
<keyword evidence="4" id="KW-0067">ATP-binding</keyword>
<dbReference type="GO" id="GO:0003676">
    <property type="term" value="F:nucleic acid binding"/>
    <property type="evidence" value="ECO:0007669"/>
    <property type="project" value="InterPro"/>
</dbReference>
<dbReference type="Gene3D" id="2.40.50.140">
    <property type="entry name" value="Nucleic acid-binding proteins"/>
    <property type="match status" value="1"/>
</dbReference>
<dbReference type="InterPro" id="IPR047089">
    <property type="entry name" value="Asp-tRNA-ligase_1_N"/>
</dbReference>
<feature type="domain" description="Aminoacyl-transfer RNA synthetases class-II family profile" evidence="7">
    <location>
        <begin position="244"/>
        <end position="653"/>
    </location>
</feature>
<dbReference type="CDD" id="cd00777">
    <property type="entry name" value="AspRS_core"/>
    <property type="match status" value="1"/>
</dbReference>
<dbReference type="NCBIfam" id="NF001750">
    <property type="entry name" value="PRK00476.1"/>
    <property type="match status" value="1"/>
</dbReference>
<dbReference type="OrthoDB" id="439710at2759"/>
<dbReference type="GO" id="GO:0004815">
    <property type="term" value="F:aspartate-tRNA ligase activity"/>
    <property type="evidence" value="ECO:0007669"/>
    <property type="project" value="TreeGrafter"/>
</dbReference>
<dbReference type="Pfam" id="PF01336">
    <property type="entry name" value="tRNA_anti-codon"/>
    <property type="match status" value="1"/>
</dbReference>
<dbReference type="InterPro" id="IPR004364">
    <property type="entry name" value="Aa-tRNA-synt_II"/>
</dbReference>
<dbReference type="InterPro" id="IPR002312">
    <property type="entry name" value="Asp/Asn-tRNA-synth_IIb"/>
</dbReference>
<gene>
    <name evidence="8" type="primary">DARS2</name>
    <name evidence="8" type="ORF">BG015_004643</name>
</gene>
<protein>
    <submittedName>
        <fullName evidence="8">Aspartyl-tRNA synthetase 2, mitochondrial</fullName>
    </submittedName>
</protein>
<name>A0A9P5S1M6_9FUNG</name>
<dbReference type="Gene3D" id="3.30.930.10">
    <property type="entry name" value="Bira Bifunctional Protein, Domain 2"/>
    <property type="match status" value="1"/>
</dbReference>
<evidence type="ECO:0000259" key="7">
    <source>
        <dbReference type="PROSITE" id="PS50862"/>
    </source>
</evidence>
<dbReference type="InterPro" id="IPR047090">
    <property type="entry name" value="AspRS_core"/>
</dbReference>
<dbReference type="EMBL" id="JAAAUQ010000217">
    <property type="protein sequence ID" value="KAF9152815.1"/>
    <property type="molecule type" value="Genomic_DNA"/>
</dbReference>
<accession>A0A9P5S1M6</accession>
<evidence type="ECO:0000256" key="3">
    <source>
        <dbReference type="ARBA" id="ARBA00022741"/>
    </source>
</evidence>
<dbReference type="SUPFAM" id="SSF55681">
    <property type="entry name" value="Class II aaRS and biotin synthetases"/>
    <property type="match status" value="1"/>
</dbReference>
<reference evidence="8" key="1">
    <citation type="journal article" date="2020" name="Fungal Divers.">
        <title>Resolving the Mortierellaceae phylogeny through synthesis of multi-gene phylogenetics and phylogenomics.</title>
        <authorList>
            <person name="Vandepol N."/>
            <person name="Liber J."/>
            <person name="Desiro A."/>
            <person name="Na H."/>
            <person name="Kennedy M."/>
            <person name="Barry K."/>
            <person name="Grigoriev I.V."/>
            <person name="Miller A.N."/>
            <person name="O'Donnell K."/>
            <person name="Stajich J.E."/>
            <person name="Bonito G."/>
        </authorList>
    </citation>
    <scope>NUCLEOTIDE SEQUENCE</scope>
    <source>
        <strain evidence="8">NRRL 6426</strain>
    </source>
</reference>
<comment type="similarity">
    <text evidence="1">Belongs to the class-II aminoacyl-tRNA synthetase family. Type 1 subfamily.</text>
</comment>
<dbReference type="GO" id="GO:0005524">
    <property type="term" value="F:ATP binding"/>
    <property type="evidence" value="ECO:0007669"/>
    <property type="project" value="UniProtKB-KW"/>
</dbReference>
<evidence type="ECO:0000256" key="4">
    <source>
        <dbReference type="ARBA" id="ARBA00022840"/>
    </source>
</evidence>
<dbReference type="Pfam" id="PF00152">
    <property type="entry name" value="tRNA-synt_2"/>
    <property type="match status" value="1"/>
</dbReference>
<dbReference type="InterPro" id="IPR045864">
    <property type="entry name" value="aa-tRNA-synth_II/BPL/LPL"/>
</dbReference>
<dbReference type="PANTHER" id="PTHR22594:SF5">
    <property type="entry name" value="ASPARTATE--TRNA LIGASE, MITOCHONDRIAL"/>
    <property type="match status" value="1"/>
</dbReference>
<dbReference type="PROSITE" id="PS50862">
    <property type="entry name" value="AA_TRNA_LIGASE_II"/>
    <property type="match status" value="1"/>
</dbReference>
<keyword evidence="2" id="KW-0436">Ligase</keyword>
<dbReference type="SUPFAM" id="SSF50249">
    <property type="entry name" value="Nucleic acid-binding proteins"/>
    <property type="match status" value="1"/>
</dbReference>
<dbReference type="NCBIfam" id="TIGR00459">
    <property type="entry name" value="aspS_bact"/>
    <property type="match status" value="1"/>
</dbReference>
<dbReference type="AlphaFoldDB" id="A0A9P5S1M6"/>
<dbReference type="InterPro" id="IPR006195">
    <property type="entry name" value="aa-tRNA-synth_II"/>
</dbReference>
<evidence type="ECO:0000313" key="9">
    <source>
        <dbReference type="Proteomes" id="UP000748756"/>
    </source>
</evidence>
<proteinExistence type="inferred from homology"/>
<dbReference type="PRINTS" id="PR01042">
    <property type="entry name" value="TRNASYNTHASP"/>
</dbReference>
<dbReference type="InterPro" id="IPR004524">
    <property type="entry name" value="Asp-tRNA-ligase_1"/>
</dbReference>
<evidence type="ECO:0000256" key="2">
    <source>
        <dbReference type="ARBA" id="ARBA00022598"/>
    </source>
</evidence>
<dbReference type="PANTHER" id="PTHR22594">
    <property type="entry name" value="ASPARTYL/LYSYL-TRNA SYNTHETASE"/>
    <property type="match status" value="1"/>
</dbReference>
<dbReference type="InterPro" id="IPR004115">
    <property type="entry name" value="GAD-like_sf"/>
</dbReference>
<dbReference type="Proteomes" id="UP000748756">
    <property type="component" value="Unassembled WGS sequence"/>
</dbReference>
<comment type="caution">
    <text evidence="8">The sequence shown here is derived from an EMBL/GenBank/DDBJ whole genome shotgun (WGS) entry which is preliminary data.</text>
</comment>